<sequence>RMMRWKEEVELLQEEMRHVLQFLQWHALWWDNIAHLCTLLGAKKEGVVAYATRQAQICHNLGSKFEASWAQHLTVITCEVSSDPLALALPDLCIPELQAPL</sequence>
<name>A0AAD4DZ06_9AGAM</name>
<protein>
    <submittedName>
        <fullName evidence="1">Uncharacterized protein</fullName>
    </submittedName>
</protein>
<proteinExistence type="predicted"/>
<reference evidence="1" key="1">
    <citation type="journal article" date="2020" name="New Phytol.">
        <title>Comparative genomics reveals dynamic genome evolution in host specialist ectomycorrhizal fungi.</title>
        <authorList>
            <person name="Lofgren L.A."/>
            <person name="Nguyen N.H."/>
            <person name="Vilgalys R."/>
            <person name="Ruytinx J."/>
            <person name="Liao H.L."/>
            <person name="Branco S."/>
            <person name="Kuo A."/>
            <person name="LaButti K."/>
            <person name="Lipzen A."/>
            <person name="Andreopoulos W."/>
            <person name="Pangilinan J."/>
            <person name="Riley R."/>
            <person name="Hundley H."/>
            <person name="Na H."/>
            <person name="Barry K."/>
            <person name="Grigoriev I.V."/>
            <person name="Stajich J.E."/>
            <person name="Kennedy P.G."/>
        </authorList>
    </citation>
    <scope>NUCLEOTIDE SEQUENCE</scope>
    <source>
        <strain evidence="1">FC203</strain>
    </source>
</reference>
<evidence type="ECO:0000313" key="1">
    <source>
        <dbReference type="EMBL" id="KAG1896738.1"/>
    </source>
</evidence>
<feature type="non-terminal residue" evidence="1">
    <location>
        <position position="1"/>
    </location>
</feature>
<organism evidence="1 2">
    <name type="scientific">Suillus fuscotomentosus</name>
    <dbReference type="NCBI Taxonomy" id="1912939"/>
    <lineage>
        <taxon>Eukaryota</taxon>
        <taxon>Fungi</taxon>
        <taxon>Dikarya</taxon>
        <taxon>Basidiomycota</taxon>
        <taxon>Agaricomycotina</taxon>
        <taxon>Agaricomycetes</taxon>
        <taxon>Agaricomycetidae</taxon>
        <taxon>Boletales</taxon>
        <taxon>Suillineae</taxon>
        <taxon>Suillaceae</taxon>
        <taxon>Suillus</taxon>
    </lineage>
</organism>
<evidence type="ECO:0000313" key="2">
    <source>
        <dbReference type="Proteomes" id="UP001195769"/>
    </source>
</evidence>
<comment type="caution">
    <text evidence="1">The sequence shown here is derived from an EMBL/GenBank/DDBJ whole genome shotgun (WGS) entry which is preliminary data.</text>
</comment>
<dbReference type="AlphaFoldDB" id="A0AAD4DZ06"/>
<dbReference type="EMBL" id="JABBWK010000052">
    <property type="protein sequence ID" value="KAG1896738.1"/>
    <property type="molecule type" value="Genomic_DNA"/>
</dbReference>
<accession>A0AAD4DZ06</accession>
<dbReference type="GeneID" id="64669848"/>
<dbReference type="Proteomes" id="UP001195769">
    <property type="component" value="Unassembled WGS sequence"/>
</dbReference>
<gene>
    <name evidence="1" type="ORF">F5891DRAFT_958214</name>
</gene>
<dbReference type="RefSeq" id="XP_041222314.1">
    <property type="nucleotide sequence ID" value="XM_041375550.1"/>
</dbReference>
<keyword evidence="2" id="KW-1185">Reference proteome</keyword>